<protein>
    <recommendedName>
        <fullName evidence="3">Methyltransferase domain-containing protein</fullName>
    </recommendedName>
</protein>
<comment type="caution">
    <text evidence="4">The sequence shown here is derived from an EMBL/GenBank/DDBJ whole genome shotgun (WGS) entry which is preliminary data.</text>
</comment>
<evidence type="ECO:0000313" key="4">
    <source>
        <dbReference type="EMBL" id="KAK4499733.1"/>
    </source>
</evidence>
<evidence type="ECO:0000256" key="2">
    <source>
        <dbReference type="ARBA" id="ARBA00022679"/>
    </source>
</evidence>
<dbReference type="Gene3D" id="3.40.50.150">
    <property type="entry name" value="Vaccinia Virus protein VP39"/>
    <property type="match status" value="1"/>
</dbReference>
<dbReference type="InterPro" id="IPR029063">
    <property type="entry name" value="SAM-dependent_MTases_sf"/>
</dbReference>
<dbReference type="SUPFAM" id="SSF53335">
    <property type="entry name" value="S-adenosyl-L-methionine-dependent methyltransferases"/>
    <property type="match status" value="1"/>
</dbReference>
<organism evidence="4 5">
    <name type="scientific">Zasmidium cellare</name>
    <name type="common">Wine cellar mold</name>
    <name type="synonym">Racodium cellare</name>
    <dbReference type="NCBI Taxonomy" id="395010"/>
    <lineage>
        <taxon>Eukaryota</taxon>
        <taxon>Fungi</taxon>
        <taxon>Dikarya</taxon>
        <taxon>Ascomycota</taxon>
        <taxon>Pezizomycotina</taxon>
        <taxon>Dothideomycetes</taxon>
        <taxon>Dothideomycetidae</taxon>
        <taxon>Mycosphaerellales</taxon>
        <taxon>Mycosphaerellaceae</taxon>
        <taxon>Zasmidium</taxon>
    </lineage>
</organism>
<keyword evidence="1" id="KW-0489">Methyltransferase</keyword>
<feature type="domain" description="Methyltransferase" evidence="3">
    <location>
        <begin position="47"/>
        <end position="138"/>
    </location>
</feature>
<dbReference type="PANTHER" id="PTHR43861">
    <property type="entry name" value="TRANS-ACONITATE 2-METHYLTRANSFERASE-RELATED"/>
    <property type="match status" value="1"/>
</dbReference>
<dbReference type="CDD" id="cd02440">
    <property type="entry name" value="AdoMet_MTases"/>
    <property type="match status" value="1"/>
</dbReference>
<keyword evidence="2" id="KW-0808">Transferase</keyword>
<dbReference type="Pfam" id="PF13649">
    <property type="entry name" value="Methyltransf_25"/>
    <property type="match status" value="1"/>
</dbReference>
<accession>A0ABR0EF89</accession>
<reference evidence="4 5" key="1">
    <citation type="journal article" date="2023" name="G3 (Bethesda)">
        <title>A chromosome-level genome assembly of Zasmidium syzygii isolated from banana leaves.</title>
        <authorList>
            <person name="van Westerhoven A.C."/>
            <person name="Mehrabi R."/>
            <person name="Talebi R."/>
            <person name="Steentjes M.B.F."/>
            <person name="Corcolon B."/>
            <person name="Chong P.A."/>
            <person name="Kema G.H.J."/>
            <person name="Seidl M.F."/>
        </authorList>
    </citation>
    <scope>NUCLEOTIDE SEQUENCE [LARGE SCALE GENOMIC DNA]</scope>
    <source>
        <strain evidence="4 5">P124</strain>
    </source>
</reference>
<dbReference type="EMBL" id="JAXOVC010000006">
    <property type="protein sequence ID" value="KAK4499733.1"/>
    <property type="molecule type" value="Genomic_DNA"/>
</dbReference>
<sequence>MPADTTTSAAAFWDTVGKAYQTAYKDIPCQQRSLEWLLSTLPAASQVADIGCGTGRPICEAFIQNGHHITGVDVSSAMLQAAREQVPQATFVQSSAFDWTPSSPLDAVTAYFSIIANLTQDQIKSFFPLAYSWLKPGGLFVFSTEPFEANMWRGKFLGRDSVGSGVSAEEYVETVRNAGFEVVKVEKEKFLPKGEEAGICTKEESREEDQLFIWAKKPAEIRISDVAVDI</sequence>
<proteinExistence type="predicted"/>
<dbReference type="InterPro" id="IPR041698">
    <property type="entry name" value="Methyltransf_25"/>
</dbReference>
<evidence type="ECO:0000313" key="5">
    <source>
        <dbReference type="Proteomes" id="UP001305779"/>
    </source>
</evidence>
<keyword evidence="5" id="KW-1185">Reference proteome</keyword>
<dbReference type="Proteomes" id="UP001305779">
    <property type="component" value="Unassembled WGS sequence"/>
</dbReference>
<evidence type="ECO:0000256" key="1">
    <source>
        <dbReference type="ARBA" id="ARBA00022603"/>
    </source>
</evidence>
<dbReference type="PANTHER" id="PTHR43861:SF1">
    <property type="entry name" value="TRANS-ACONITATE 2-METHYLTRANSFERASE"/>
    <property type="match status" value="1"/>
</dbReference>
<evidence type="ECO:0000259" key="3">
    <source>
        <dbReference type="Pfam" id="PF13649"/>
    </source>
</evidence>
<gene>
    <name evidence="4" type="ORF">PRZ48_007919</name>
</gene>
<name>A0ABR0EF89_ZASCE</name>